<dbReference type="Pfam" id="PF20217">
    <property type="entry name" value="DUF6577"/>
    <property type="match status" value="1"/>
</dbReference>
<sequence length="183" mass="22028">WYSSVKNKFKLDTKPIEKITVLIKRKFPLLEFSCWSTEQLKGFYHHLPTQFITFIYADKDFLQSVKDFLLENEYNVYLNPYKIEAEKFVELKPQTIILRPSVSFRVSKEKNLTKIEKILVDLFMEMKKINLIDQEEYIKIISNIVLNYRINMAEMLDYADRREAKERVWHIIKNCIKLTNASF</sequence>
<feature type="non-terminal residue" evidence="1">
    <location>
        <position position="1"/>
    </location>
</feature>
<protein>
    <submittedName>
        <fullName evidence="1">Uncharacterized protein</fullName>
    </submittedName>
</protein>
<organism evidence="1">
    <name type="scientific">marine sediment metagenome</name>
    <dbReference type="NCBI Taxonomy" id="412755"/>
    <lineage>
        <taxon>unclassified sequences</taxon>
        <taxon>metagenomes</taxon>
        <taxon>ecological metagenomes</taxon>
    </lineage>
</organism>
<dbReference type="InterPro" id="IPR046484">
    <property type="entry name" value="DUF6577"/>
</dbReference>
<accession>X0WMU3</accession>
<reference evidence="1" key="1">
    <citation type="journal article" date="2014" name="Front. Microbiol.">
        <title>High frequency of phylogenetically diverse reductive dehalogenase-homologous genes in deep subseafloor sedimentary metagenomes.</title>
        <authorList>
            <person name="Kawai M."/>
            <person name="Futagami T."/>
            <person name="Toyoda A."/>
            <person name="Takaki Y."/>
            <person name="Nishi S."/>
            <person name="Hori S."/>
            <person name="Arai W."/>
            <person name="Tsubouchi T."/>
            <person name="Morono Y."/>
            <person name="Uchiyama I."/>
            <person name="Ito T."/>
            <person name="Fujiyama A."/>
            <person name="Inagaki F."/>
            <person name="Takami H."/>
        </authorList>
    </citation>
    <scope>NUCLEOTIDE SEQUENCE</scope>
    <source>
        <strain evidence="1">Expedition CK06-06</strain>
    </source>
</reference>
<dbReference type="AlphaFoldDB" id="X0WMU3"/>
<evidence type="ECO:0000313" key="1">
    <source>
        <dbReference type="EMBL" id="GAG14001.1"/>
    </source>
</evidence>
<comment type="caution">
    <text evidence="1">The sequence shown here is derived from an EMBL/GenBank/DDBJ whole genome shotgun (WGS) entry which is preliminary data.</text>
</comment>
<proteinExistence type="predicted"/>
<dbReference type="EMBL" id="BARS01021237">
    <property type="protein sequence ID" value="GAG14001.1"/>
    <property type="molecule type" value="Genomic_DNA"/>
</dbReference>
<gene>
    <name evidence="1" type="ORF">S01H1_34146</name>
</gene>
<name>X0WMU3_9ZZZZ</name>